<name>A0ABR2ZCW8_9AGAR</name>
<evidence type="ECO:0000313" key="2">
    <source>
        <dbReference type="Proteomes" id="UP001437256"/>
    </source>
</evidence>
<sequence>MNPPLLLESIKESPFYASQLLPKAEPYNDWVVEQGLTVSQVAQILQWNSERSAAEGGPYIEIKTHDRVYKIHTNLVALLQGAKELVPVSLQNCNFERPVVEAVLELAYHIHDPFPLVHNILLPAAVPPFPSDSLEEKLQVIELAAMWNFKPIVALMAVALDKEQVLNVFQHAYIRREALLNRWSDLQAICDVKEKDANYAFAVYSIVTGVADGLDNDADRRYTLSLVSHIYERFRAMIDFIPVP</sequence>
<organism evidence="1 2">
    <name type="scientific">Marasmius tenuissimus</name>
    <dbReference type="NCBI Taxonomy" id="585030"/>
    <lineage>
        <taxon>Eukaryota</taxon>
        <taxon>Fungi</taxon>
        <taxon>Dikarya</taxon>
        <taxon>Basidiomycota</taxon>
        <taxon>Agaricomycotina</taxon>
        <taxon>Agaricomycetes</taxon>
        <taxon>Agaricomycetidae</taxon>
        <taxon>Agaricales</taxon>
        <taxon>Marasmiineae</taxon>
        <taxon>Marasmiaceae</taxon>
        <taxon>Marasmius</taxon>
    </lineage>
</organism>
<dbReference type="Proteomes" id="UP001437256">
    <property type="component" value="Unassembled WGS sequence"/>
</dbReference>
<dbReference type="EMBL" id="JBBXMP010000332">
    <property type="protein sequence ID" value="KAL0058317.1"/>
    <property type="molecule type" value="Genomic_DNA"/>
</dbReference>
<reference evidence="1 2" key="1">
    <citation type="submission" date="2024-05" db="EMBL/GenBank/DDBJ databases">
        <title>A draft genome resource for the thread blight pathogen Marasmius tenuissimus strain MS-2.</title>
        <authorList>
            <person name="Yulfo-Soto G.E."/>
            <person name="Baruah I.K."/>
            <person name="Amoako-Attah I."/>
            <person name="Bukari Y."/>
            <person name="Meinhardt L.W."/>
            <person name="Bailey B.A."/>
            <person name="Cohen S.P."/>
        </authorList>
    </citation>
    <scope>NUCLEOTIDE SEQUENCE [LARGE SCALE GENOMIC DNA]</scope>
    <source>
        <strain evidence="1 2">MS-2</strain>
    </source>
</reference>
<proteinExistence type="predicted"/>
<protein>
    <submittedName>
        <fullName evidence="1">Uncharacterized protein</fullName>
    </submittedName>
</protein>
<evidence type="ECO:0000313" key="1">
    <source>
        <dbReference type="EMBL" id="KAL0058317.1"/>
    </source>
</evidence>
<comment type="caution">
    <text evidence="1">The sequence shown here is derived from an EMBL/GenBank/DDBJ whole genome shotgun (WGS) entry which is preliminary data.</text>
</comment>
<accession>A0ABR2ZCW8</accession>
<gene>
    <name evidence="1" type="ORF">AAF712_015012</name>
</gene>
<keyword evidence="2" id="KW-1185">Reference proteome</keyword>